<dbReference type="SUPFAM" id="SSF51735">
    <property type="entry name" value="NAD(P)-binding Rossmann-fold domains"/>
    <property type="match status" value="1"/>
</dbReference>
<dbReference type="Gene3D" id="3.40.50.720">
    <property type="entry name" value="NAD(P)-binding Rossmann-like Domain"/>
    <property type="match status" value="1"/>
</dbReference>
<name>A0A7G9G7J7_9FIRM</name>
<dbReference type="GO" id="GO:0008206">
    <property type="term" value="P:bile acid metabolic process"/>
    <property type="evidence" value="ECO:0007669"/>
    <property type="project" value="UniProtKB-ARBA"/>
</dbReference>
<keyword evidence="4" id="KW-1185">Reference proteome</keyword>
<organism evidence="3 4">
    <name type="scientific">Qiania dongpingensis</name>
    <dbReference type="NCBI Taxonomy" id="2763669"/>
    <lineage>
        <taxon>Bacteria</taxon>
        <taxon>Bacillati</taxon>
        <taxon>Bacillota</taxon>
        <taxon>Clostridia</taxon>
        <taxon>Lachnospirales</taxon>
        <taxon>Lachnospiraceae</taxon>
        <taxon>Qiania</taxon>
    </lineage>
</organism>
<dbReference type="KEGG" id="qdo:H9Q78_06605"/>
<reference evidence="3 4" key="1">
    <citation type="submission" date="2020-08" db="EMBL/GenBank/DDBJ databases">
        <authorList>
            <person name="Liu C."/>
            <person name="Sun Q."/>
        </authorList>
    </citation>
    <scope>NUCLEOTIDE SEQUENCE [LARGE SCALE GENOMIC DNA]</scope>
    <source>
        <strain evidence="3 4">NSJ-38</strain>
    </source>
</reference>
<protein>
    <submittedName>
        <fullName evidence="3">SDR family oxidoreductase</fullName>
    </submittedName>
</protein>
<dbReference type="RefSeq" id="WP_249304469.1">
    <property type="nucleotide sequence ID" value="NZ_CP060634.1"/>
</dbReference>
<sequence length="250" mass="26809">MEKRLDGKVFLITGASSGMGKAVTARFLEEGARAVAVGRDEKRMEQWKKDPRVRPVIGDITENGMAERMAGAAKETFGRLDGICNAAGINDLSYPLLETDDERWDRVLETDLKAPFRIIRAAVPLLVESGGGSIVNIGSYAALRGNHGPSYTAAKAGLEGLTKSVAFGFAKQNIRCNIIHPGGTRTNIGVTSGGKYHEAQGALSKLIMDMPVNWFGYPEDIANVCLFLCSEEAKWINGAVISVDGGMSVC</sequence>
<dbReference type="CDD" id="cd05233">
    <property type="entry name" value="SDR_c"/>
    <property type="match status" value="1"/>
</dbReference>
<dbReference type="Proteomes" id="UP000515823">
    <property type="component" value="Chromosome"/>
</dbReference>
<dbReference type="InterPro" id="IPR036291">
    <property type="entry name" value="NAD(P)-bd_dom_sf"/>
</dbReference>
<evidence type="ECO:0000256" key="2">
    <source>
        <dbReference type="ARBA" id="ARBA00023002"/>
    </source>
</evidence>
<dbReference type="AlphaFoldDB" id="A0A7G9G7J7"/>
<dbReference type="EMBL" id="CP060634">
    <property type="protein sequence ID" value="QNM06779.1"/>
    <property type="molecule type" value="Genomic_DNA"/>
</dbReference>
<evidence type="ECO:0000313" key="4">
    <source>
        <dbReference type="Proteomes" id="UP000515823"/>
    </source>
</evidence>
<comment type="similarity">
    <text evidence="1">Belongs to the short-chain dehydrogenases/reductases (SDR) family.</text>
</comment>
<gene>
    <name evidence="3" type="ORF">H9Q78_06605</name>
</gene>
<evidence type="ECO:0000313" key="3">
    <source>
        <dbReference type="EMBL" id="QNM06779.1"/>
    </source>
</evidence>
<keyword evidence="2" id="KW-0560">Oxidoreductase</keyword>
<dbReference type="PRINTS" id="PR00080">
    <property type="entry name" value="SDRFAMILY"/>
</dbReference>
<dbReference type="PRINTS" id="PR00081">
    <property type="entry name" value="GDHRDH"/>
</dbReference>
<dbReference type="GO" id="GO:0016616">
    <property type="term" value="F:oxidoreductase activity, acting on the CH-OH group of donors, NAD or NADP as acceptor"/>
    <property type="evidence" value="ECO:0007669"/>
    <property type="project" value="TreeGrafter"/>
</dbReference>
<dbReference type="PANTHER" id="PTHR42760">
    <property type="entry name" value="SHORT-CHAIN DEHYDROGENASES/REDUCTASES FAMILY MEMBER"/>
    <property type="match status" value="1"/>
</dbReference>
<evidence type="ECO:0000256" key="1">
    <source>
        <dbReference type="ARBA" id="ARBA00006484"/>
    </source>
</evidence>
<dbReference type="Pfam" id="PF13561">
    <property type="entry name" value="adh_short_C2"/>
    <property type="match status" value="1"/>
</dbReference>
<dbReference type="FunFam" id="3.40.50.720:FF:000084">
    <property type="entry name" value="Short-chain dehydrogenase reductase"/>
    <property type="match status" value="1"/>
</dbReference>
<dbReference type="InterPro" id="IPR002347">
    <property type="entry name" value="SDR_fam"/>
</dbReference>
<proteinExistence type="inferred from homology"/>
<accession>A0A7G9G7J7</accession>